<evidence type="ECO:0000256" key="3">
    <source>
        <dbReference type="ARBA" id="ARBA00022857"/>
    </source>
</evidence>
<dbReference type="Pfam" id="PF01513">
    <property type="entry name" value="NAD_kinase"/>
    <property type="match status" value="1"/>
</dbReference>
<reference evidence="8" key="1">
    <citation type="submission" date="2018-12" db="EMBL/GenBank/DDBJ databases">
        <title>Tengunoibacter tsumagoiensis gen. nov., sp. nov., Dictyobacter kobayashii sp. nov., D. alpinus sp. nov., and D. joshuensis sp. nov. and description of Dictyobacteraceae fam. nov. within the order Ktedonobacterales isolated from Tengu-no-mugimeshi.</title>
        <authorList>
            <person name="Wang C.M."/>
            <person name="Zheng Y."/>
            <person name="Sakai Y."/>
            <person name="Toyoda A."/>
            <person name="Minakuchi Y."/>
            <person name="Abe K."/>
            <person name="Yokota A."/>
            <person name="Yabe S."/>
        </authorList>
    </citation>
    <scope>NUCLEOTIDE SEQUENCE [LARGE SCALE GENOMIC DNA]</scope>
    <source>
        <strain evidence="8">S-27</strain>
    </source>
</reference>
<keyword evidence="6" id="KW-0067">ATP-binding</keyword>
<evidence type="ECO:0000256" key="2">
    <source>
        <dbReference type="ARBA" id="ARBA00022777"/>
    </source>
</evidence>
<evidence type="ECO:0000256" key="6">
    <source>
        <dbReference type="HAMAP-Rule" id="MF_00361"/>
    </source>
</evidence>
<name>A0A401ZNZ0_9CHLR</name>
<comment type="caution">
    <text evidence="6">Lacks conserved residue(s) required for the propagation of feature annotation.</text>
</comment>
<evidence type="ECO:0000256" key="4">
    <source>
        <dbReference type="ARBA" id="ARBA00023027"/>
    </source>
</evidence>
<dbReference type="EMBL" id="BIFQ01000002">
    <property type="protein sequence ID" value="GCE08573.1"/>
    <property type="molecule type" value="Genomic_DNA"/>
</dbReference>
<feature type="binding site" evidence="6">
    <location>
        <begin position="137"/>
        <end position="138"/>
    </location>
    <ligand>
        <name>NAD(+)</name>
        <dbReference type="ChEBI" id="CHEBI:57540"/>
    </ligand>
</feature>
<keyword evidence="2 6" id="KW-0418">Kinase</keyword>
<dbReference type="SUPFAM" id="SSF111331">
    <property type="entry name" value="NAD kinase/diacylglycerol kinase-like"/>
    <property type="match status" value="1"/>
</dbReference>
<evidence type="ECO:0000256" key="5">
    <source>
        <dbReference type="ARBA" id="ARBA00047925"/>
    </source>
</evidence>
<evidence type="ECO:0000313" key="7">
    <source>
        <dbReference type="EMBL" id="GCE08573.1"/>
    </source>
</evidence>
<keyword evidence="6" id="KW-0547">Nucleotide-binding</keyword>
<comment type="cofactor">
    <cofactor evidence="6">
        <name>a divalent metal cation</name>
        <dbReference type="ChEBI" id="CHEBI:60240"/>
    </cofactor>
</comment>
<dbReference type="OrthoDB" id="9774737at2"/>
<feature type="binding site" evidence="6">
    <location>
        <position position="148"/>
    </location>
    <ligand>
        <name>NAD(+)</name>
        <dbReference type="ChEBI" id="CHEBI:57540"/>
    </ligand>
</feature>
<feature type="binding site" evidence="6">
    <location>
        <position position="67"/>
    </location>
    <ligand>
        <name>NAD(+)</name>
        <dbReference type="ChEBI" id="CHEBI:57540"/>
    </ligand>
</feature>
<dbReference type="GO" id="GO:0003951">
    <property type="term" value="F:NAD+ kinase activity"/>
    <property type="evidence" value="ECO:0007669"/>
    <property type="project" value="UniProtKB-UniRule"/>
</dbReference>
<comment type="similarity">
    <text evidence="6">Belongs to the NAD kinase family.</text>
</comment>
<dbReference type="InterPro" id="IPR017438">
    <property type="entry name" value="ATP-NAD_kinase_N"/>
</dbReference>
<dbReference type="GO" id="GO:0019674">
    <property type="term" value="P:NAD+ metabolic process"/>
    <property type="evidence" value="ECO:0007669"/>
    <property type="project" value="InterPro"/>
</dbReference>
<organism evidence="7 8">
    <name type="scientific">Dictyobacter aurantiacus</name>
    <dbReference type="NCBI Taxonomy" id="1936993"/>
    <lineage>
        <taxon>Bacteria</taxon>
        <taxon>Bacillati</taxon>
        <taxon>Chloroflexota</taxon>
        <taxon>Ktedonobacteria</taxon>
        <taxon>Ktedonobacterales</taxon>
        <taxon>Dictyobacteraceae</taxon>
        <taxon>Dictyobacter</taxon>
    </lineage>
</organism>
<proteinExistence type="inferred from homology"/>
<dbReference type="Proteomes" id="UP000287224">
    <property type="component" value="Unassembled WGS sequence"/>
</dbReference>
<dbReference type="GO" id="GO:0051287">
    <property type="term" value="F:NAD binding"/>
    <property type="evidence" value="ECO:0007669"/>
    <property type="project" value="UniProtKB-ARBA"/>
</dbReference>
<dbReference type="AlphaFoldDB" id="A0A401ZNZ0"/>
<feature type="binding site" evidence="6">
    <location>
        <position position="237"/>
    </location>
    <ligand>
        <name>NAD(+)</name>
        <dbReference type="ChEBI" id="CHEBI:57540"/>
    </ligand>
</feature>
<feature type="binding site" evidence="6">
    <location>
        <begin position="62"/>
        <end position="63"/>
    </location>
    <ligand>
        <name>NAD(+)</name>
        <dbReference type="ChEBI" id="CHEBI:57540"/>
    </ligand>
</feature>
<evidence type="ECO:0000256" key="1">
    <source>
        <dbReference type="ARBA" id="ARBA00022679"/>
    </source>
</evidence>
<protein>
    <recommendedName>
        <fullName evidence="6">NAD kinase</fullName>
        <ecNumber evidence="6">2.7.1.23</ecNumber>
    </recommendedName>
    <alternativeName>
        <fullName evidence="6">ATP-dependent NAD kinase</fullName>
    </alternativeName>
</protein>
<comment type="subcellular location">
    <subcellularLocation>
        <location evidence="6">Cytoplasm</location>
    </subcellularLocation>
</comment>
<dbReference type="RefSeq" id="WP_126601093.1">
    <property type="nucleotide sequence ID" value="NZ_BIFQ01000002.1"/>
</dbReference>
<comment type="function">
    <text evidence="6">Involved in the regulation of the intracellular balance of NAD and NADP, and is a key enzyme in the biosynthesis of NADP. Catalyzes specifically the phosphorylation on 2'-hydroxyl of the adenosine moiety of NAD to yield NADP.</text>
</comment>
<dbReference type="PANTHER" id="PTHR20275">
    <property type="entry name" value="NAD KINASE"/>
    <property type="match status" value="1"/>
</dbReference>
<comment type="catalytic activity">
    <reaction evidence="5 6">
        <text>NAD(+) + ATP = ADP + NADP(+) + H(+)</text>
        <dbReference type="Rhea" id="RHEA:18629"/>
        <dbReference type="ChEBI" id="CHEBI:15378"/>
        <dbReference type="ChEBI" id="CHEBI:30616"/>
        <dbReference type="ChEBI" id="CHEBI:57540"/>
        <dbReference type="ChEBI" id="CHEBI:58349"/>
        <dbReference type="ChEBI" id="CHEBI:456216"/>
        <dbReference type="EC" id="2.7.1.23"/>
    </reaction>
</comment>
<dbReference type="HAMAP" id="MF_00361">
    <property type="entry name" value="NAD_kinase"/>
    <property type="match status" value="1"/>
</dbReference>
<keyword evidence="8" id="KW-1185">Reference proteome</keyword>
<dbReference type="GO" id="GO:0005737">
    <property type="term" value="C:cytoplasm"/>
    <property type="evidence" value="ECO:0007669"/>
    <property type="project" value="UniProtKB-SubCell"/>
</dbReference>
<feature type="binding site" evidence="6">
    <location>
        <position position="167"/>
    </location>
    <ligand>
        <name>NAD(+)</name>
        <dbReference type="ChEBI" id="CHEBI:57540"/>
    </ligand>
</feature>
<evidence type="ECO:0000313" key="8">
    <source>
        <dbReference type="Proteomes" id="UP000287224"/>
    </source>
</evidence>
<comment type="caution">
    <text evidence="7">The sequence shown here is derived from an EMBL/GenBank/DDBJ whole genome shotgun (WGS) entry which is preliminary data.</text>
</comment>
<keyword evidence="3 6" id="KW-0521">NADP</keyword>
<accession>A0A401ZNZ0</accession>
<dbReference type="GO" id="GO:0006741">
    <property type="term" value="P:NADP+ biosynthetic process"/>
    <property type="evidence" value="ECO:0007669"/>
    <property type="project" value="UniProtKB-UniRule"/>
</dbReference>
<feature type="binding site" evidence="6">
    <location>
        <begin position="178"/>
        <end position="183"/>
    </location>
    <ligand>
        <name>NAD(+)</name>
        <dbReference type="ChEBI" id="CHEBI:57540"/>
    </ligand>
</feature>
<dbReference type="InterPro" id="IPR017437">
    <property type="entry name" value="ATP-NAD_kinase_PpnK-typ_C"/>
</dbReference>
<keyword evidence="1 6" id="KW-0808">Transferase</keyword>
<dbReference type="Pfam" id="PF20143">
    <property type="entry name" value="NAD_kinase_C"/>
    <property type="match status" value="1"/>
</dbReference>
<feature type="active site" description="Proton acceptor" evidence="6">
    <location>
        <position position="62"/>
    </location>
</feature>
<sequence>MKKIALLYEESQPETLQFIPELTAILQKHNYETEIVNLNQEGLECSDPALQNCQMLIVLGGDGSILHTAHLCSAQHTPILGVNFGRVGYLTELEPDELAHELPYYLNGDKSIWIDERTMLQATLQQGEEQQEFIALNDMMIARGTWPRGVYVKTWIDDQFLDTFYGDGIILSTATGSTAYNLSVGGPIMYPKIEACILNPIAPHLSSNRALVIPLQSTIRFQISTNNQDGVFSADGQWNCAVQDGTTVTIQKSNQITRFIRRKPPVHFYRVIHNPQQTSEEPHAGQPET</sequence>
<gene>
    <name evidence="7" type="primary">nadK_2</name>
    <name evidence="6" type="synonym">nadK</name>
    <name evidence="7" type="ORF">KDAU_59020</name>
</gene>
<dbReference type="Gene3D" id="2.60.200.30">
    <property type="entry name" value="Probable inorganic polyphosphate/atp-NAD kinase, domain 2"/>
    <property type="match status" value="1"/>
</dbReference>
<dbReference type="EC" id="2.7.1.23" evidence="6"/>
<keyword evidence="6" id="KW-0963">Cytoplasm</keyword>
<dbReference type="InterPro" id="IPR002504">
    <property type="entry name" value="NADK"/>
</dbReference>
<dbReference type="GO" id="GO:0046872">
    <property type="term" value="F:metal ion binding"/>
    <property type="evidence" value="ECO:0007669"/>
    <property type="project" value="UniProtKB-UniRule"/>
</dbReference>
<dbReference type="GO" id="GO:0005524">
    <property type="term" value="F:ATP binding"/>
    <property type="evidence" value="ECO:0007669"/>
    <property type="project" value="UniProtKB-KW"/>
</dbReference>
<keyword evidence="4 6" id="KW-0520">NAD</keyword>
<feature type="binding site" evidence="6">
    <location>
        <position position="202"/>
    </location>
    <ligand>
        <name>NAD(+)</name>
        <dbReference type="ChEBI" id="CHEBI:57540"/>
    </ligand>
</feature>
<dbReference type="PANTHER" id="PTHR20275:SF0">
    <property type="entry name" value="NAD KINASE"/>
    <property type="match status" value="1"/>
</dbReference>
<dbReference type="Gene3D" id="3.40.50.10330">
    <property type="entry name" value="Probable inorganic polyphosphate/atp-NAD kinase, domain 1"/>
    <property type="match status" value="1"/>
</dbReference>
<dbReference type="InterPro" id="IPR016064">
    <property type="entry name" value="NAD/diacylglycerol_kinase_sf"/>
</dbReference>